<keyword evidence="4 7" id="KW-0653">Protein transport</keyword>
<dbReference type="GO" id="GO:0034517">
    <property type="term" value="P:ribophagy"/>
    <property type="evidence" value="ECO:0007669"/>
    <property type="project" value="TreeGrafter"/>
</dbReference>
<keyword evidence="5 7" id="KW-0072">Autophagy</keyword>
<feature type="non-terminal residue" evidence="12">
    <location>
        <position position="1437"/>
    </location>
</feature>
<evidence type="ECO:0000313" key="13">
    <source>
        <dbReference type="Proteomes" id="UP000504638"/>
    </source>
</evidence>
<dbReference type="Proteomes" id="UP000504638">
    <property type="component" value="Unplaced"/>
</dbReference>
<evidence type="ECO:0000313" key="12">
    <source>
        <dbReference type="EMBL" id="KAF1813018.1"/>
    </source>
</evidence>
<feature type="compositionally biased region" description="Basic and acidic residues" evidence="9">
    <location>
        <begin position="697"/>
        <end position="707"/>
    </location>
</feature>
<feature type="region of interest" description="Disordered" evidence="9">
    <location>
        <begin position="591"/>
        <end position="658"/>
    </location>
</feature>
<protein>
    <recommendedName>
        <fullName evidence="2 7">Autophagy-related protein 11</fullName>
    </recommendedName>
</protein>
<evidence type="ECO:0000256" key="7">
    <source>
        <dbReference type="RuleBase" id="RU367075"/>
    </source>
</evidence>
<feature type="region of interest" description="Disordered" evidence="9">
    <location>
        <begin position="1266"/>
        <end position="1437"/>
    </location>
</feature>
<dbReference type="PANTHER" id="PTHR13222">
    <property type="entry name" value="RB1-INDUCIBLE COILED-COIL"/>
    <property type="match status" value="1"/>
</dbReference>
<evidence type="ECO:0000256" key="1">
    <source>
        <dbReference type="ARBA" id="ARBA00009729"/>
    </source>
</evidence>
<dbReference type="Pfam" id="PF10377">
    <property type="entry name" value="ATG11"/>
    <property type="match status" value="1"/>
</dbReference>
<dbReference type="GO" id="GO:0000422">
    <property type="term" value="P:autophagy of mitochondrion"/>
    <property type="evidence" value="ECO:0007669"/>
    <property type="project" value="TreeGrafter"/>
</dbReference>
<comment type="function">
    <text evidence="7">Involved in cytoplasm to vacuole transport (Cvt), pexophagy, mitophagy and nucleophagy. Recruits mitochondria for their selective degradation via autophagy (mitophagy) during starvation. Works as scaffold proteins that recruit ATG proteins to the pre-autophagosome (PAS), the site of vesicle/autophagosome formation. Required for the Cvt vesicles completion.</text>
</comment>
<feature type="region of interest" description="Disordered" evidence="9">
    <location>
        <begin position="685"/>
        <end position="707"/>
    </location>
</feature>
<dbReference type="GO" id="GO:0015031">
    <property type="term" value="P:protein transport"/>
    <property type="evidence" value="ECO:0007669"/>
    <property type="project" value="UniProtKB-KW"/>
</dbReference>
<comment type="subunit">
    <text evidence="7">Homodimer.</text>
</comment>
<dbReference type="PANTHER" id="PTHR13222:SF1">
    <property type="entry name" value="RB1-INDUCIBLE COILED-COIL PROTEIN 1"/>
    <property type="match status" value="1"/>
</dbReference>
<dbReference type="GO" id="GO:0034727">
    <property type="term" value="P:piecemeal microautophagy of the nucleus"/>
    <property type="evidence" value="ECO:0007669"/>
    <property type="project" value="TreeGrafter"/>
</dbReference>
<dbReference type="GO" id="GO:1903599">
    <property type="term" value="P:positive regulation of autophagy of mitochondrion"/>
    <property type="evidence" value="ECO:0007669"/>
    <property type="project" value="UniProtKB-UniRule"/>
</dbReference>
<evidence type="ECO:0000259" key="10">
    <source>
        <dbReference type="Pfam" id="PF04108"/>
    </source>
</evidence>
<evidence type="ECO:0000256" key="3">
    <source>
        <dbReference type="ARBA" id="ARBA00022448"/>
    </source>
</evidence>
<dbReference type="GO" id="GO:0034045">
    <property type="term" value="C:phagophore assembly site membrane"/>
    <property type="evidence" value="ECO:0007669"/>
    <property type="project" value="UniProtKB-SubCell"/>
</dbReference>
<comment type="similarity">
    <text evidence="1 7">Belongs to the ATG11 family.</text>
</comment>
<dbReference type="RefSeq" id="XP_033534649.1">
    <property type="nucleotide sequence ID" value="XM_033677526.1"/>
</dbReference>
<dbReference type="GeneID" id="54418096"/>
<comment type="subcellular location">
    <subcellularLocation>
        <location evidence="7">Preautophagosomal structure membrane</location>
        <topology evidence="7">Peripheral membrane protein</topology>
    </subcellularLocation>
    <subcellularLocation>
        <location evidence="7">Vacuole membrane</location>
        <topology evidence="7">Peripheral membrane protein</topology>
    </subcellularLocation>
    <text evidence="7">During pexophagy, accumulates in the vacuolar membrane region, where the peroxisomes contact the vacuole.</text>
</comment>
<dbReference type="InterPro" id="IPR019460">
    <property type="entry name" value="Atg11_C"/>
</dbReference>
<feature type="compositionally biased region" description="Low complexity" evidence="9">
    <location>
        <begin position="1332"/>
        <end position="1346"/>
    </location>
</feature>
<dbReference type="GO" id="GO:0019901">
    <property type="term" value="F:protein kinase binding"/>
    <property type="evidence" value="ECO:0007669"/>
    <property type="project" value="TreeGrafter"/>
</dbReference>
<organism evidence="12">
    <name type="scientific">Eremomyces bilateralis CBS 781.70</name>
    <dbReference type="NCBI Taxonomy" id="1392243"/>
    <lineage>
        <taxon>Eukaryota</taxon>
        <taxon>Fungi</taxon>
        <taxon>Dikarya</taxon>
        <taxon>Ascomycota</taxon>
        <taxon>Pezizomycotina</taxon>
        <taxon>Dothideomycetes</taxon>
        <taxon>Dothideomycetes incertae sedis</taxon>
        <taxon>Eremomycetales</taxon>
        <taxon>Eremomycetaceae</taxon>
        <taxon>Eremomyces</taxon>
    </lineage>
</organism>
<evidence type="ECO:0000256" key="8">
    <source>
        <dbReference type="SAM" id="Coils"/>
    </source>
</evidence>
<reference evidence="14" key="3">
    <citation type="submission" date="2025-04" db="UniProtKB">
        <authorList>
            <consortium name="RefSeq"/>
        </authorList>
    </citation>
    <scope>IDENTIFICATION</scope>
    <source>
        <strain evidence="14">CBS 781.70</strain>
    </source>
</reference>
<evidence type="ECO:0000256" key="4">
    <source>
        <dbReference type="ARBA" id="ARBA00022927"/>
    </source>
</evidence>
<feature type="coiled-coil region" evidence="8">
    <location>
        <begin position="870"/>
        <end position="922"/>
    </location>
</feature>
<feature type="domain" description="Autophagy-related protein 11 C-terminal" evidence="11">
    <location>
        <begin position="1096"/>
        <end position="1245"/>
    </location>
</feature>
<evidence type="ECO:0000256" key="9">
    <source>
        <dbReference type="SAM" id="MobiDB-lite"/>
    </source>
</evidence>
<keyword evidence="7" id="KW-0472">Membrane</keyword>
<gene>
    <name evidence="12 14" type="ORF">P152DRAFT_435397</name>
</gene>
<dbReference type="OrthoDB" id="447953at2759"/>
<dbReference type="InterPro" id="IPR040040">
    <property type="entry name" value="ATG11"/>
</dbReference>
<evidence type="ECO:0000313" key="14">
    <source>
        <dbReference type="RefSeq" id="XP_033534649.1"/>
    </source>
</evidence>
<proteinExistence type="inferred from homology"/>
<feature type="compositionally biased region" description="Pro residues" evidence="9">
    <location>
        <begin position="1372"/>
        <end position="1381"/>
    </location>
</feature>
<dbReference type="GO" id="GO:0060090">
    <property type="term" value="F:molecular adaptor activity"/>
    <property type="evidence" value="ECO:0007669"/>
    <property type="project" value="TreeGrafter"/>
</dbReference>
<accession>A0A6G1G4S3</accession>
<sequence length="1437" mass="159516">MSLSLFIAHSGEQLRADPVSIGSLDALKRWIHEATRIPGEDQILLTSRGKHVKLQTLLTEKELFIYDRELFTHPKQAAQNVPESPAPEPYIPTDPPDTLANQTNLKSWQTLFASRRDWALELTRDCKSMAQTAERHFTQQSIVERGLHIATGNHEPHVRGLERKCQEAREWFKDVSKEHRENVDTWEADVDKLTQIGAVEDFRYYLSAAPSPVASKPSKKSSNATTPLASFVDVDATQKAATATKTATDEFAGRISDLGSRIAAVASEYDGLMERLNQLHGRSTSGDIGEPGKLLEEIEVIARKVTTDHDHVMALPPNPKSVAQVSKMALLHTRNHLPTIAEYAAEMGDVVRRAVHQKNTAVRSMLEHMKLIASLEGRIDSLKKEFSGLELSPDIMTDFDTLALVGKLPLLYGNLTIETVRCREWTEKMKRDTEALAEDLAGYKEEENRRRKKWVRGMGEVLRTGSLERKVLGVEVNLQGGDESWPAVTREDVEAYIYTLSELGGFDSTVSTLTQSFKDLDKPTRSQIKRAKAFKNGSVHEGLGKGSLMLRGEDDNRVLRVVNTRLEDELRGQKSRIRKLEDLLHRQSHINRLGSPGSAVTFHGGGLNSPSFDAPPTPTTTAQPARHELKSPSPRQHDEHSRRSSISSRRFSANQPAEDKAALVRKVLALENELTTVKAAHEVLERESAGRTASAAQERRASEEKVSEVQRLMAEANSTKEDLMKNMDAQAKEWQSERKHLIDEIRKLKEDYEEDVDKLMASREQERVTLEEKVDNTRMEGEMITSELEVQLKKVEEKAEANHAVVDKLKDLVQFILRSLSQNDVEVPIGDEELIVATRDIVDDVLKTLVEKSTRIADQLQDAQMNTARVAALESDAATLREEADTLMREKESLNAELQEMKTRFDQEQQELRDLAKMLEEKQSGDAEGDARIMRLMSELAEGKSHINTLDAKLSSTQRRYERLVESLRADGARLDARADRARQLTRKLFTSTERLNRLVETLGFTVGQPDEKGNLIIQRASKVSSSGVLADGSVVSTVSGSRNLSNPSVMKRTLDELSDNGALEWSSASAEEEEASKFANYLSAIEQFPLNAFCEALAKRQRDVEHTARKWQKESRTYRERAHRYQHESHEKIAYRSFKEGDLALFLPTRNQTRGGAWAAFNVGAPHYFLREQESHRLSGREWLVARIGKIEERVVDLSPTMEGGKPATGGRRRGTSVASMASELDDDNPFELGDGLRWYLLDALEEKPHPLGAPITPRAGTTTVASANVDARGTVGTSKKGNGEGEAARTLGRLDERAAGSTRSRRSSENSRRSVPPPGSSAGPKPLLPTENNGEGTAEGSAGTEQREGGDVTMKAPPRDTRGEEEIPAPSTPLKPPPTADRTAPAPTLTVSPPHATPDRGSARMFSPSGNRTGTRQPSTASPGRRNASASPTKK</sequence>
<feature type="compositionally biased region" description="Basic and acidic residues" evidence="9">
    <location>
        <begin position="625"/>
        <end position="642"/>
    </location>
</feature>
<evidence type="ECO:0000256" key="6">
    <source>
        <dbReference type="ARBA" id="ARBA00023054"/>
    </source>
</evidence>
<feature type="coiled-coil region" evidence="8">
    <location>
        <begin position="365"/>
        <end position="392"/>
    </location>
</feature>
<dbReference type="GO" id="GO:0005774">
    <property type="term" value="C:vacuolar membrane"/>
    <property type="evidence" value="ECO:0007669"/>
    <property type="project" value="UniProtKB-SubCell"/>
</dbReference>
<dbReference type="Pfam" id="PF04108">
    <property type="entry name" value="ATG17_like"/>
    <property type="match status" value="1"/>
</dbReference>
<evidence type="ECO:0000259" key="11">
    <source>
        <dbReference type="Pfam" id="PF10377"/>
    </source>
</evidence>
<evidence type="ECO:0000256" key="5">
    <source>
        <dbReference type="ARBA" id="ARBA00023006"/>
    </source>
</evidence>
<reference evidence="12 14" key="1">
    <citation type="submission" date="2020-01" db="EMBL/GenBank/DDBJ databases">
        <authorList>
            <consortium name="DOE Joint Genome Institute"/>
            <person name="Haridas S."/>
            <person name="Albert R."/>
            <person name="Binder M."/>
            <person name="Bloem J."/>
            <person name="Labutti K."/>
            <person name="Salamov A."/>
            <person name="Andreopoulos B."/>
            <person name="Baker S.E."/>
            <person name="Barry K."/>
            <person name="Bills G."/>
            <person name="Bluhm B.H."/>
            <person name="Cannon C."/>
            <person name="Castanera R."/>
            <person name="Culley D.E."/>
            <person name="Daum C."/>
            <person name="Ezra D."/>
            <person name="Gonzalez J.B."/>
            <person name="Henrissat B."/>
            <person name="Kuo A."/>
            <person name="Liang C."/>
            <person name="Lipzen A."/>
            <person name="Lutzoni F."/>
            <person name="Magnuson J."/>
            <person name="Mondo S."/>
            <person name="Nolan M."/>
            <person name="Ohm R."/>
            <person name="Pangilinan J."/>
            <person name="Park H.-J."/>
            <person name="Ramirez L."/>
            <person name="Alfaro M."/>
            <person name="Sun H."/>
            <person name="Tritt A."/>
            <person name="Yoshinaga Y."/>
            <person name="Zwiers L.-H."/>
            <person name="Turgeon B.G."/>
            <person name="Goodwin S.B."/>
            <person name="Spatafora J.W."/>
            <person name="Crous P.W."/>
            <person name="Grigoriev I.V."/>
        </authorList>
    </citation>
    <scope>NUCLEOTIDE SEQUENCE</scope>
    <source>
        <strain evidence="12 14">CBS 781.70</strain>
    </source>
</reference>
<keyword evidence="6 8" id="KW-0175">Coiled coil</keyword>
<feature type="compositionally biased region" description="Polar residues" evidence="9">
    <location>
        <begin position="1410"/>
        <end position="1437"/>
    </location>
</feature>
<dbReference type="GO" id="GO:1990316">
    <property type="term" value="C:Atg1/ULK1 kinase complex"/>
    <property type="evidence" value="ECO:0007669"/>
    <property type="project" value="TreeGrafter"/>
</dbReference>
<reference evidence="14" key="2">
    <citation type="submission" date="2020-04" db="EMBL/GenBank/DDBJ databases">
        <authorList>
            <consortium name="NCBI Genome Project"/>
        </authorList>
    </citation>
    <scope>NUCLEOTIDE SEQUENCE</scope>
    <source>
        <strain evidence="14">CBS 781.70</strain>
    </source>
</reference>
<dbReference type="GO" id="GO:0061709">
    <property type="term" value="P:reticulophagy"/>
    <property type="evidence" value="ECO:0007669"/>
    <property type="project" value="TreeGrafter"/>
</dbReference>
<keyword evidence="7" id="KW-0926">Vacuole</keyword>
<feature type="region of interest" description="Disordered" evidence="9">
    <location>
        <begin position="1201"/>
        <end position="1220"/>
    </location>
</feature>
<feature type="domain" description="Autophagy protein ATG17-like" evidence="10">
    <location>
        <begin position="98"/>
        <end position="462"/>
    </location>
</feature>
<keyword evidence="3 7" id="KW-0813">Transport</keyword>
<name>A0A6G1G4S3_9PEZI</name>
<feature type="compositionally biased region" description="Basic and acidic residues" evidence="9">
    <location>
        <begin position="1283"/>
        <end position="1300"/>
    </location>
</feature>
<dbReference type="InterPro" id="IPR045326">
    <property type="entry name" value="ATG17-like_dom"/>
</dbReference>
<evidence type="ECO:0000256" key="2">
    <source>
        <dbReference type="ARBA" id="ARBA00013804"/>
    </source>
</evidence>
<dbReference type="GO" id="GO:0000045">
    <property type="term" value="P:autophagosome assembly"/>
    <property type="evidence" value="ECO:0007669"/>
    <property type="project" value="UniProtKB-UniRule"/>
</dbReference>
<keyword evidence="13" id="KW-1185">Reference proteome</keyword>
<dbReference type="EMBL" id="ML975156">
    <property type="protein sequence ID" value="KAF1813018.1"/>
    <property type="molecule type" value="Genomic_DNA"/>
</dbReference>